<keyword evidence="2" id="KW-0378">Hydrolase</keyword>
<dbReference type="KEGG" id="afc:AFAEC_a0029"/>
<dbReference type="CDD" id="cd00085">
    <property type="entry name" value="HNHc"/>
    <property type="match status" value="1"/>
</dbReference>
<dbReference type="EMBL" id="CP053838">
    <property type="protein sequence ID" value="QKF74475.1"/>
    <property type="molecule type" value="Genomic_DNA"/>
</dbReference>
<accession>A0A6M8MVB7</accession>
<geneLocation type="plasmid" evidence="2">
    <name>pAFAEC</name>
</geneLocation>
<dbReference type="GO" id="GO:0008270">
    <property type="term" value="F:zinc ion binding"/>
    <property type="evidence" value="ECO:0007669"/>
    <property type="project" value="InterPro"/>
</dbReference>
<dbReference type="AlphaFoldDB" id="A0A6M8MVB7"/>
<dbReference type="GO" id="GO:0003676">
    <property type="term" value="F:nucleic acid binding"/>
    <property type="evidence" value="ECO:0007669"/>
    <property type="project" value="InterPro"/>
</dbReference>
<dbReference type="Gene3D" id="1.10.30.50">
    <property type="match status" value="1"/>
</dbReference>
<reference evidence="2" key="1">
    <citation type="submission" date="2020-05" db="EMBL/GenBank/DDBJ databases">
        <title>Complete genome sequencing of Campylobacter and Arcobacter type strains.</title>
        <authorList>
            <person name="Miller W.G."/>
            <person name="Yee E."/>
        </authorList>
    </citation>
    <scope>NUCLEOTIDE SEQUENCE [LARGE SCALE GENOMIC DNA]</scope>
    <source>
        <strain evidence="2">CCUG 66484</strain>
        <plasmid evidence="2">pAFAEC</plasmid>
    </source>
</reference>
<evidence type="ECO:0000259" key="1">
    <source>
        <dbReference type="Pfam" id="PF01844"/>
    </source>
</evidence>
<protein>
    <submittedName>
        <fullName evidence="2">HNH endonuclease</fullName>
    </submittedName>
</protein>
<sequence length="253" mass="29992">MDLLFRLSKDKVEGFENEVKTKNFFNKILPTRDENYFFHTKRMNENKLQKGNKIYFAYDGYIVAKAKFLGEIKHDNNRHEKFIYGHKLNNVEVINSNIQLNTKIVSTRTTYIDNVEKQNELERVLKSDIIYPDEIEDNDLFEGTKKQITVNAYERSSQARQECINEYGYKCVICNFDFENIYGEIGHNFIHVHHIKPLSEIDAKYKINPIEDLRPVCPNCHAMLHKRKPAYGIEEIHDKIKQTTYYKSLEKNI</sequence>
<dbReference type="InterPro" id="IPR003615">
    <property type="entry name" value="HNH_nuc"/>
</dbReference>
<dbReference type="InterPro" id="IPR002711">
    <property type="entry name" value="HNH"/>
</dbReference>
<name>A0A6M8MVB7_9BACT</name>
<keyword evidence="2" id="KW-0540">Nuclease</keyword>
<proteinExistence type="predicted"/>
<dbReference type="GO" id="GO:0004519">
    <property type="term" value="F:endonuclease activity"/>
    <property type="evidence" value="ECO:0007669"/>
    <property type="project" value="UniProtKB-KW"/>
</dbReference>
<dbReference type="RefSeq" id="WP_202805375.1">
    <property type="nucleotide sequence ID" value="NZ_CP053838.1"/>
</dbReference>
<organism evidence="2">
    <name type="scientific">Aliarcobacter faecis</name>
    <dbReference type="NCBI Taxonomy" id="1564138"/>
    <lineage>
        <taxon>Bacteria</taxon>
        <taxon>Pseudomonadati</taxon>
        <taxon>Campylobacterota</taxon>
        <taxon>Epsilonproteobacteria</taxon>
        <taxon>Campylobacterales</taxon>
        <taxon>Arcobacteraceae</taxon>
        <taxon>Aliarcobacter</taxon>
    </lineage>
</organism>
<gene>
    <name evidence="2" type="ORF">AFAEC_a0029</name>
</gene>
<keyword evidence="2" id="KW-0614">Plasmid</keyword>
<evidence type="ECO:0000313" key="2">
    <source>
        <dbReference type="EMBL" id="QKF74475.1"/>
    </source>
</evidence>
<dbReference type="Pfam" id="PF01844">
    <property type="entry name" value="HNH"/>
    <property type="match status" value="1"/>
</dbReference>
<feature type="domain" description="HNH" evidence="1">
    <location>
        <begin position="171"/>
        <end position="227"/>
    </location>
</feature>
<keyword evidence="2" id="KW-0255">Endonuclease</keyword>